<dbReference type="EMBL" id="FRBG01000015">
    <property type="protein sequence ID" value="SHL20343.1"/>
    <property type="molecule type" value="Genomic_DNA"/>
</dbReference>
<evidence type="ECO:0000313" key="7">
    <source>
        <dbReference type="Proteomes" id="UP000092605"/>
    </source>
</evidence>
<keyword evidence="2" id="KW-0238">DNA-binding</keyword>
<dbReference type="STRING" id="1121328.JWYL7_1721"/>
<evidence type="ECO:0000259" key="4">
    <source>
        <dbReference type="Pfam" id="PF13377"/>
    </source>
</evidence>
<dbReference type="InterPro" id="IPR046335">
    <property type="entry name" value="LacI/GalR-like_sensor"/>
</dbReference>
<organism evidence="5 7">
    <name type="scientific">Alkalithermobacter thermoalcaliphilus JW-YL-7 = DSM 7308</name>
    <dbReference type="NCBI Taxonomy" id="1121328"/>
    <lineage>
        <taxon>Bacteria</taxon>
        <taxon>Bacillati</taxon>
        <taxon>Bacillota</taxon>
        <taxon>Clostridia</taxon>
        <taxon>Peptostreptococcales</taxon>
        <taxon>Tepidibacteraceae</taxon>
        <taxon>Alkalithermobacter</taxon>
    </lineage>
</organism>
<gene>
    <name evidence="5" type="ORF">JWYL7_1721</name>
    <name evidence="6" type="ORF">SAMN05661008_01667</name>
</gene>
<evidence type="ECO:0000313" key="6">
    <source>
        <dbReference type="EMBL" id="SHL20343.1"/>
    </source>
</evidence>
<dbReference type="PATRIC" id="fig|1121328.3.peg.1732"/>
<accession>A0A150FSS5</accession>
<dbReference type="AlphaFoldDB" id="A0A150FSS5"/>
<name>A0A150FSS5_CLOPD</name>
<dbReference type="Proteomes" id="UP000092605">
    <property type="component" value="Unassembled WGS sequence"/>
</dbReference>
<evidence type="ECO:0000313" key="8">
    <source>
        <dbReference type="Proteomes" id="UP000323392"/>
    </source>
</evidence>
<dbReference type="EMBL" id="LSFY01000001">
    <property type="protein sequence ID" value="KXZ40646.1"/>
    <property type="molecule type" value="Genomic_DNA"/>
</dbReference>
<dbReference type="Proteomes" id="UP000323392">
    <property type="component" value="Unassembled WGS sequence"/>
</dbReference>
<dbReference type="InterPro" id="IPR028082">
    <property type="entry name" value="Peripla_BP_I"/>
</dbReference>
<keyword evidence="3" id="KW-0804">Transcription</keyword>
<keyword evidence="1" id="KW-0805">Transcription regulation</keyword>
<evidence type="ECO:0000256" key="1">
    <source>
        <dbReference type="ARBA" id="ARBA00023015"/>
    </source>
</evidence>
<comment type="caution">
    <text evidence="5">The sequence shown here is derived from an EMBL/GenBank/DDBJ whole genome shotgun (WGS) entry which is preliminary data.</text>
</comment>
<dbReference type="Gene3D" id="3.40.50.2300">
    <property type="match status" value="2"/>
</dbReference>
<protein>
    <submittedName>
        <fullName evidence="5">LacI family transcriptional regulator</fullName>
    </submittedName>
    <submittedName>
        <fullName evidence="6">Transcriptional regulator, LacI family</fullName>
    </submittedName>
</protein>
<dbReference type="Pfam" id="PF13377">
    <property type="entry name" value="Peripla_BP_3"/>
    <property type="match status" value="1"/>
</dbReference>
<dbReference type="CDD" id="cd06294">
    <property type="entry name" value="PBP1_MalR-like"/>
    <property type="match status" value="1"/>
</dbReference>
<proteinExistence type="predicted"/>
<evidence type="ECO:0000256" key="3">
    <source>
        <dbReference type="ARBA" id="ARBA00023163"/>
    </source>
</evidence>
<dbReference type="GO" id="GO:0003700">
    <property type="term" value="F:DNA-binding transcription factor activity"/>
    <property type="evidence" value="ECO:0007669"/>
    <property type="project" value="TreeGrafter"/>
</dbReference>
<dbReference type="SUPFAM" id="SSF53822">
    <property type="entry name" value="Periplasmic binding protein-like I"/>
    <property type="match status" value="1"/>
</dbReference>
<dbReference type="PANTHER" id="PTHR30146">
    <property type="entry name" value="LACI-RELATED TRANSCRIPTIONAL REPRESSOR"/>
    <property type="match status" value="1"/>
</dbReference>
<dbReference type="GO" id="GO:0000976">
    <property type="term" value="F:transcription cis-regulatory region binding"/>
    <property type="evidence" value="ECO:0007669"/>
    <property type="project" value="TreeGrafter"/>
</dbReference>
<reference evidence="6 8" key="2">
    <citation type="submission" date="2016-11" db="EMBL/GenBank/DDBJ databases">
        <authorList>
            <person name="Varghese N."/>
            <person name="Submissions S."/>
        </authorList>
    </citation>
    <scope>NUCLEOTIDE SEQUENCE [LARGE SCALE GENOMIC DNA]</scope>
    <source>
        <strain evidence="6 8">DSM 7308</strain>
    </source>
</reference>
<dbReference type="PANTHER" id="PTHR30146:SF109">
    <property type="entry name" value="HTH-TYPE TRANSCRIPTIONAL REGULATOR GALS"/>
    <property type="match status" value="1"/>
</dbReference>
<feature type="domain" description="Transcriptional regulator LacI/GalR-like sensor" evidence="4">
    <location>
        <begin position="135"/>
        <end position="294"/>
    </location>
</feature>
<reference evidence="5 7" key="1">
    <citation type="submission" date="2016-02" db="EMBL/GenBank/DDBJ databases">
        <title>Draft genome sequence for Clostridium paradoxum JW-YL-7.</title>
        <authorList>
            <person name="Utturkar S.M."/>
            <person name="Lancaster A."/>
            <person name="Poole F.L."/>
            <person name="Adams M.W."/>
            <person name="Brown S.D."/>
        </authorList>
    </citation>
    <scope>NUCLEOTIDE SEQUENCE [LARGE SCALE GENOMIC DNA]</scope>
    <source>
        <strain evidence="5 7">JW-YL-7</strain>
    </source>
</reference>
<evidence type="ECO:0000313" key="5">
    <source>
        <dbReference type="EMBL" id="KXZ40646.1"/>
    </source>
</evidence>
<keyword evidence="8" id="KW-1185">Reference proteome</keyword>
<sequence length="295" mass="32840">MNILGYYPNVIARSLANRKTNTIGLIMPSFSDMLFINPFFPEALRGISSVLSENSYDILMSTNSKHKEELESIQKFIRGKRVDGIILMSSRVKDECIEFLKQSKFPFVVIGSSLEYNDINFVDNDNEKATYDITNYLIQKGCSNIALIAGSIDLVVTINRLSGYKKALQENDIQINNEYIVVGEFLEESGYISAKRLLSLENIPDAIIVADDIMALGVIKAIKEKNLKIPEDISIASFNNSILAKTSTPTLTSVDVNPLKLGMSAASILINSIDKNDKSKSLVVDYEIIFRDSTK</sequence>
<dbReference type="OrthoDB" id="9788209at2"/>
<evidence type="ECO:0000256" key="2">
    <source>
        <dbReference type="ARBA" id="ARBA00023125"/>
    </source>
</evidence>